<dbReference type="PANTHER" id="PTHR11254">
    <property type="entry name" value="HECT DOMAIN UBIQUITIN-PROTEIN LIGASE"/>
    <property type="match status" value="1"/>
</dbReference>
<evidence type="ECO:0000256" key="1">
    <source>
        <dbReference type="ARBA" id="ARBA00000885"/>
    </source>
</evidence>
<keyword evidence="20" id="KW-1185">Reference proteome</keyword>
<evidence type="ECO:0000256" key="6">
    <source>
        <dbReference type="ARBA" id="ARBA00022490"/>
    </source>
</evidence>
<dbReference type="SMART" id="SM00456">
    <property type="entry name" value="WW"/>
    <property type="match status" value="2"/>
</dbReference>
<dbReference type="InterPro" id="IPR001202">
    <property type="entry name" value="WW_dom"/>
</dbReference>
<keyword evidence="7 11" id="KW-0808">Transferase</keyword>
<proteinExistence type="predicted"/>
<evidence type="ECO:0000256" key="8">
    <source>
        <dbReference type="ARBA" id="ARBA00022737"/>
    </source>
</evidence>
<dbReference type="InterPro" id="IPR000569">
    <property type="entry name" value="HECT_dom"/>
</dbReference>
<dbReference type="PROSITE" id="PS01159">
    <property type="entry name" value="WW_DOMAIN_1"/>
    <property type="match status" value="1"/>
</dbReference>
<dbReference type="GO" id="GO:0030514">
    <property type="term" value="P:negative regulation of BMP signaling pathway"/>
    <property type="evidence" value="ECO:0007669"/>
    <property type="project" value="TreeGrafter"/>
</dbReference>
<evidence type="ECO:0000259" key="16">
    <source>
        <dbReference type="PROSITE" id="PS50004"/>
    </source>
</evidence>
<dbReference type="AlphaFoldDB" id="A0A672K3S8"/>
<keyword evidence="6" id="KW-0963">Cytoplasm</keyword>
<dbReference type="PIRSF" id="PIRSF001569">
    <property type="entry name" value="E3_ub_ligase_SMURF1"/>
    <property type="match status" value="1"/>
</dbReference>
<reference evidence="19" key="1">
    <citation type="submission" date="2025-08" db="UniProtKB">
        <authorList>
            <consortium name="Ensembl"/>
        </authorList>
    </citation>
    <scope>IDENTIFICATION</scope>
</reference>
<reference evidence="19" key="2">
    <citation type="submission" date="2025-09" db="UniProtKB">
        <authorList>
            <consortium name="Ensembl"/>
        </authorList>
    </citation>
    <scope>IDENTIFICATION</scope>
</reference>
<dbReference type="EC" id="2.3.2.26" evidence="11"/>
<dbReference type="Pfam" id="PF00168">
    <property type="entry name" value="C2"/>
    <property type="match status" value="1"/>
</dbReference>
<evidence type="ECO:0000256" key="14">
    <source>
        <dbReference type="SAM" id="MobiDB-lite"/>
    </source>
</evidence>
<dbReference type="FunFam" id="2.20.70.10:FF:000026">
    <property type="entry name" value="E3 ubiquitin-protein ligase"/>
    <property type="match status" value="1"/>
</dbReference>
<evidence type="ECO:0000256" key="15">
    <source>
        <dbReference type="SAM" id="SignalP"/>
    </source>
</evidence>
<dbReference type="GO" id="GO:0046332">
    <property type="term" value="F:SMAD binding"/>
    <property type="evidence" value="ECO:0007669"/>
    <property type="project" value="TreeGrafter"/>
</dbReference>
<dbReference type="Pfam" id="PF00397">
    <property type="entry name" value="WW"/>
    <property type="match status" value="2"/>
</dbReference>
<keyword evidence="8" id="KW-0677">Repeat</keyword>
<feature type="signal peptide" evidence="15">
    <location>
        <begin position="1"/>
        <end position="27"/>
    </location>
</feature>
<dbReference type="InterPro" id="IPR050409">
    <property type="entry name" value="E3_ubiq-protein_ligase"/>
</dbReference>
<keyword evidence="10" id="KW-0472">Membrane</keyword>
<dbReference type="FunFam" id="3.30.2410.10:FF:000014">
    <property type="entry name" value="E3 ubiquitin-protein ligase SMURF1"/>
    <property type="match status" value="1"/>
</dbReference>
<evidence type="ECO:0000313" key="20">
    <source>
        <dbReference type="Proteomes" id="UP000472262"/>
    </source>
</evidence>
<keyword evidence="5" id="KW-1003">Cell membrane</keyword>
<dbReference type="GO" id="GO:0061630">
    <property type="term" value="F:ubiquitin protein ligase activity"/>
    <property type="evidence" value="ECO:0007669"/>
    <property type="project" value="UniProtKB-EC"/>
</dbReference>
<dbReference type="Gene3D" id="3.30.2160.10">
    <property type="entry name" value="Hect, E3 ligase catalytic domain"/>
    <property type="match status" value="1"/>
</dbReference>
<dbReference type="Pfam" id="PF00632">
    <property type="entry name" value="HECT"/>
    <property type="match status" value="1"/>
</dbReference>
<dbReference type="GO" id="GO:0016567">
    <property type="term" value="P:protein ubiquitination"/>
    <property type="evidence" value="ECO:0007669"/>
    <property type="project" value="UniProtKB-UniPathway"/>
</dbReference>
<dbReference type="SUPFAM" id="SSF51045">
    <property type="entry name" value="WW domain"/>
    <property type="match status" value="2"/>
</dbReference>
<feature type="region of interest" description="Disordered" evidence="14">
    <location>
        <begin position="174"/>
        <end position="227"/>
    </location>
</feature>
<dbReference type="GO" id="GO:0005829">
    <property type="term" value="C:cytosol"/>
    <property type="evidence" value="ECO:0007669"/>
    <property type="project" value="UniProtKB-ARBA"/>
</dbReference>
<evidence type="ECO:0000256" key="4">
    <source>
        <dbReference type="ARBA" id="ARBA00004906"/>
    </source>
</evidence>
<evidence type="ECO:0000256" key="3">
    <source>
        <dbReference type="ARBA" id="ARBA00004496"/>
    </source>
</evidence>
<evidence type="ECO:0000313" key="19">
    <source>
        <dbReference type="Ensembl" id="ENSSGRP00000003366.1"/>
    </source>
</evidence>
<dbReference type="Gene3D" id="3.90.1750.10">
    <property type="entry name" value="Hect, E3 ligase catalytic domains"/>
    <property type="match status" value="1"/>
</dbReference>
<evidence type="ECO:0000256" key="13">
    <source>
        <dbReference type="PROSITE-ProRule" id="PRU00104"/>
    </source>
</evidence>
<dbReference type="Gene3D" id="2.20.70.10">
    <property type="match status" value="2"/>
</dbReference>
<organism evidence="19 20">
    <name type="scientific">Sinocyclocheilus grahami</name>
    <name type="common">Dianchi golden-line fish</name>
    <name type="synonym">Barbus grahami</name>
    <dbReference type="NCBI Taxonomy" id="75366"/>
    <lineage>
        <taxon>Eukaryota</taxon>
        <taxon>Metazoa</taxon>
        <taxon>Chordata</taxon>
        <taxon>Craniata</taxon>
        <taxon>Vertebrata</taxon>
        <taxon>Euteleostomi</taxon>
        <taxon>Actinopterygii</taxon>
        <taxon>Neopterygii</taxon>
        <taxon>Teleostei</taxon>
        <taxon>Ostariophysi</taxon>
        <taxon>Cypriniformes</taxon>
        <taxon>Cyprinidae</taxon>
        <taxon>Cyprininae</taxon>
        <taxon>Sinocyclocheilus</taxon>
    </lineage>
</organism>
<evidence type="ECO:0000256" key="11">
    <source>
        <dbReference type="PIRNR" id="PIRNR001569"/>
    </source>
</evidence>
<feature type="chain" id="PRO_5025596738" description="E3 ubiquitin-protein ligase" evidence="15">
    <location>
        <begin position="28"/>
        <end position="732"/>
    </location>
</feature>
<name>A0A672K3S8_SINGR</name>
<feature type="domain" description="WW" evidence="17">
    <location>
        <begin position="268"/>
        <end position="301"/>
    </location>
</feature>
<dbReference type="SUPFAM" id="SSF56204">
    <property type="entry name" value="Hect, E3 ligase catalytic domain"/>
    <property type="match status" value="1"/>
</dbReference>
<protein>
    <recommendedName>
        <fullName evidence="11">E3 ubiquitin-protein ligase</fullName>
        <ecNumber evidence="11">2.3.2.26</ecNumber>
    </recommendedName>
</protein>
<dbReference type="FunFam" id="3.30.2160.10:FF:000001">
    <property type="entry name" value="E3 ubiquitin-protein ligase NEDD4-like"/>
    <property type="match status" value="1"/>
</dbReference>
<evidence type="ECO:0000256" key="12">
    <source>
        <dbReference type="PIRSR" id="PIRSR001569-1"/>
    </source>
</evidence>
<dbReference type="SMART" id="SM00119">
    <property type="entry name" value="HECTc"/>
    <property type="match status" value="1"/>
</dbReference>
<dbReference type="FunFam" id="2.60.40.150:FF:000024">
    <property type="entry name" value="E3 ubiquitin-protein ligase"/>
    <property type="match status" value="1"/>
</dbReference>
<dbReference type="Proteomes" id="UP000472262">
    <property type="component" value="Unassembled WGS sequence"/>
</dbReference>
<dbReference type="InterPro" id="IPR035892">
    <property type="entry name" value="C2_domain_sf"/>
</dbReference>
<feature type="domain" description="C2" evidence="16">
    <location>
        <begin position="1"/>
        <end position="113"/>
    </location>
</feature>
<feature type="domain" description="WW" evidence="17">
    <location>
        <begin position="222"/>
        <end position="255"/>
    </location>
</feature>
<evidence type="ECO:0000256" key="2">
    <source>
        <dbReference type="ARBA" id="ARBA00004236"/>
    </source>
</evidence>
<dbReference type="SMART" id="SM00239">
    <property type="entry name" value="C2"/>
    <property type="match status" value="1"/>
</dbReference>
<dbReference type="PANTHER" id="PTHR11254:SF293">
    <property type="entry name" value="E3 UBIQUITIN-PROTEIN LIGASE SMURF1"/>
    <property type="match status" value="1"/>
</dbReference>
<dbReference type="InterPro" id="IPR000008">
    <property type="entry name" value="C2_dom"/>
</dbReference>
<keyword evidence="15" id="KW-0732">Signal</keyword>
<dbReference type="InterPro" id="IPR036020">
    <property type="entry name" value="WW_dom_sf"/>
</dbReference>
<dbReference type="PROSITE" id="PS50237">
    <property type="entry name" value="HECT"/>
    <property type="match status" value="1"/>
</dbReference>
<feature type="active site" description="Glycyl thioester intermediate" evidence="12 13">
    <location>
        <position position="700"/>
    </location>
</feature>
<feature type="compositionally biased region" description="Polar residues" evidence="14">
    <location>
        <begin position="188"/>
        <end position="200"/>
    </location>
</feature>
<evidence type="ECO:0000256" key="9">
    <source>
        <dbReference type="ARBA" id="ARBA00022786"/>
    </source>
</evidence>
<dbReference type="GO" id="GO:0043161">
    <property type="term" value="P:proteasome-mediated ubiquitin-dependent protein catabolic process"/>
    <property type="evidence" value="ECO:0007669"/>
    <property type="project" value="TreeGrafter"/>
</dbReference>
<dbReference type="CDD" id="cd00201">
    <property type="entry name" value="WW"/>
    <property type="match status" value="2"/>
</dbReference>
<gene>
    <name evidence="19" type="primary">LOC107591759</name>
</gene>
<comment type="catalytic activity">
    <reaction evidence="1 11">
        <text>S-ubiquitinyl-[E2 ubiquitin-conjugating enzyme]-L-cysteine + [acceptor protein]-L-lysine = [E2 ubiquitin-conjugating enzyme]-L-cysteine + N(6)-ubiquitinyl-[acceptor protein]-L-lysine.</text>
        <dbReference type="EC" id="2.3.2.26"/>
    </reaction>
</comment>
<evidence type="ECO:0000256" key="10">
    <source>
        <dbReference type="ARBA" id="ARBA00023136"/>
    </source>
</evidence>
<evidence type="ECO:0000256" key="7">
    <source>
        <dbReference type="ARBA" id="ARBA00022679"/>
    </source>
</evidence>
<evidence type="ECO:0000259" key="17">
    <source>
        <dbReference type="PROSITE" id="PS50020"/>
    </source>
</evidence>
<accession>A0A672K3S8</accession>
<dbReference type="FunFam" id="2.20.70.10:FF:000017">
    <property type="entry name" value="E3 ubiquitin-protein ligase"/>
    <property type="match status" value="1"/>
</dbReference>
<dbReference type="Gene3D" id="3.30.2410.10">
    <property type="entry name" value="Hect, E3 ligase catalytic domain"/>
    <property type="match status" value="1"/>
</dbReference>
<feature type="domain" description="HECT" evidence="18">
    <location>
        <begin position="398"/>
        <end position="732"/>
    </location>
</feature>
<sequence>MRGQSVTAEFVLCCLFVFLPHCRSAAGLPDPFAKVVVDGSGQCHSTDTVKSTLDPKWNQHYDLYIGKTDSITISVWNHKKIHKKQGAGFLGCVRLLSNAISRLKDTGYFSLTILFIFVVSLQTRDRIGSGGPVVDCRGLHLLCICVCFRPVFEDSGPGRPLSCFMEEPMPYTDPTGAAGGGNCRALESPNQEQRLQAQRIRNQDSRGHAHTPQNRPHGHQSPDLPEGYEQRTTVQGQVYFLHTQTGVSTWHDPRIPRDLNSVSCEELGPLPPGWEIRSTVSGRIYFVDHNNRTTQFTDPSVTQMMHENVFVQCLDKLLSISQHSQGKESSQALPVQMEVGMEEGDGELPVRYERDLVQKLKVLRHELSLQQPQAGHCRIEVSREEIFEESYRQIMKMRPKDLKKRLMVKFRGEEGLDYGGVAREWLYLLCHEMLNPYYGLFQYSTDNIYTLQINPDSSINPDHLSYFHFVGRIMGLAVFHGHYINGGFTLPFYKQLLGKPIQLCDLETVDPELHKSLVWILENDITSVLDHTFCVEHNAFGKFLQHELKPNGKNIPVTEENKKEYVRLYVNWRFMRGIEAQFLALQKGFNELIPQHLLKPFDNKELELIIGGLGKIDLNDWKANTRLKHCVADSNIVKWFWQAVESFDEERRGRLLQFVTGSTRVPLQGFKALQGSAGPRLFTIHLIDANTDNLPKAHTCFNRIDIPPYESYEKLYEKLLTAVEETCGFAVE</sequence>
<dbReference type="GO" id="GO:0005886">
    <property type="term" value="C:plasma membrane"/>
    <property type="evidence" value="ECO:0007669"/>
    <property type="project" value="UniProtKB-SubCell"/>
</dbReference>
<dbReference type="PROSITE" id="PS50020">
    <property type="entry name" value="WW_DOMAIN_2"/>
    <property type="match status" value="2"/>
</dbReference>
<dbReference type="SUPFAM" id="SSF49562">
    <property type="entry name" value="C2 domain (Calcium/lipid-binding domain, CaLB)"/>
    <property type="match status" value="1"/>
</dbReference>
<dbReference type="InterPro" id="IPR024928">
    <property type="entry name" value="E3_ub_ligase_SMURF1"/>
</dbReference>
<dbReference type="Gene3D" id="2.60.40.150">
    <property type="entry name" value="C2 domain"/>
    <property type="match status" value="1"/>
</dbReference>
<comment type="subcellular location">
    <subcellularLocation>
        <location evidence="2">Cell membrane</location>
    </subcellularLocation>
    <subcellularLocation>
        <location evidence="3">Cytoplasm</location>
    </subcellularLocation>
</comment>
<dbReference type="PROSITE" id="PS50004">
    <property type="entry name" value="C2"/>
    <property type="match status" value="1"/>
</dbReference>
<evidence type="ECO:0000259" key="18">
    <source>
        <dbReference type="PROSITE" id="PS50237"/>
    </source>
</evidence>
<dbReference type="Ensembl" id="ENSSGRT00000003663.1">
    <property type="protein sequence ID" value="ENSSGRP00000003366.1"/>
    <property type="gene ID" value="ENSSGRG00000000663.1"/>
</dbReference>
<keyword evidence="9 11" id="KW-0833">Ubl conjugation pathway</keyword>
<dbReference type="CDD" id="cd00078">
    <property type="entry name" value="HECTc"/>
    <property type="match status" value="1"/>
</dbReference>
<evidence type="ECO:0000256" key="5">
    <source>
        <dbReference type="ARBA" id="ARBA00022475"/>
    </source>
</evidence>
<comment type="pathway">
    <text evidence="4 11">Protein modification; protein ubiquitination.</text>
</comment>
<dbReference type="UniPathway" id="UPA00143"/>
<dbReference type="InterPro" id="IPR035983">
    <property type="entry name" value="Hect_E3_ubiquitin_ligase"/>
</dbReference>
<dbReference type="FunFam" id="3.90.1750.10:FF:000007">
    <property type="entry name" value="E3 ubiquitin-protein ligase SMURF2"/>
    <property type="match status" value="1"/>
</dbReference>